<sequence length="414" mass="45886">MLLSFEDPAVKIAYLINRYPAVSHSFIRREIEAIEAEGAEVYRFSVRRADVENLPDKLDQAEFDKTAVILSMRIHFVLFDVARIIVVHPINSLAAIRIAFAKANWKPTTLVRRVAYFAEAANLALRMRADRIDHLHAHFGTNPAMVARIASRLSGVPFSFTVHGPDEFDLPEALDLRGKIADAVFCVAISDYGRSQLMRWSSLVDWSKIEVVRCGVDASFFVDRISTPFPDVPHLCAVARLSAQKGIPLLIEAAARLNREGKSFRLTLVGDGEMRKEVEALIDRYDLHDVVEIAGWSNSETVINHLLKSRAMVLPSFAEGLPVVIMEALALGRPVVVTAIAGTPELVDKSCGWLIPAGSIDALVEAMSAAIDASDEKISQMGKLGRERVADLHNARLNGQQLYRLFQNHCQRLG</sequence>
<dbReference type="GO" id="GO:0016757">
    <property type="term" value="F:glycosyltransferase activity"/>
    <property type="evidence" value="ECO:0007669"/>
    <property type="project" value="InterPro"/>
</dbReference>
<protein>
    <submittedName>
        <fullName evidence="3">Glycosyltransferase</fullName>
    </submittedName>
</protein>
<evidence type="ECO:0000313" key="3">
    <source>
        <dbReference type="EMBL" id="MXP44622.1"/>
    </source>
</evidence>
<dbReference type="PANTHER" id="PTHR45947">
    <property type="entry name" value="SULFOQUINOVOSYL TRANSFERASE SQD2"/>
    <property type="match status" value="1"/>
</dbReference>
<evidence type="ECO:0000259" key="1">
    <source>
        <dbReference type="Pfam" id="PF00534"/>
    </source>
</evidence>
<accession>A0A845B517</accession>
<dbReference type="PANTHER" id="PTHR45947:SF15">
    <property type="entry name" value="TEICHURONIC ACID BIOSYNTHESIS GLYCOSYLTRANSFERASE TUAC-RELATED"/>
    <property type="match status" value="1"/>
</dbReference>
<feature type="domain" description="Glycosyltransferase subfamily 4-like N-terminal" evidence="2">
    <location>
        <begin position="113"/>
        <end position="219"/>
    </location>
</feature>
<dbReference type="Pfam" id="PF00534">
    <property type="entry name" value="Glycos_transf_1"/>
    <property type="match status" value="1"/>
</dbReference>
<keyword evidence="4" id="KW-1185">Reference proteome</keyword>
<dbReference type="Pfam" id="PF13439">
    <property type="entry name" value="Glyco_transf_4"/>
    <property type="match status" value="1"/>
</dbReference>
<gene>
    <name evidence="3" type="ORF">GRI65_09160</name>
</gene>
<organism evidence="3 4">
    <name type="scientific">Allopontixanthobacter sediminis</name>
    <dbReference type="NCBI Taxonomy" id="1689985"/>
    <lineage>
        <taxon>Bacteria</taxon>
        <taxon>Pseudomonadati</taxon>
        <taxon>Pseudomonadota</taxon>
        <taxon>Alphaproteobacteria</taxon>
        <taxon>Sphingomonadales</taxon>
        <taxon>Erythrobacteraceae</taxon>
        <taxon>Allopontixanthobacter</taxon>
    </lineage>
</organism>
<comment type="caution">
    <text evidence="3">The sequence shown here is derived from an EMBL/GenBank/DDBJ whole genome shotgun (WGS) entry which is preliminary data.</text>
</comment>
<dbReference type="SUPFAM" id="SSF53756">
    <property type="entry name" value="UDP-Glycosyltransferase/glycogen phosphorylase"/>
    <property type="match status" value="1"/>
</dbReference>
<dbReference type="AlphaFoldDB" id="A0A845B517"/>
<reference evidence="3 4" key="1">
    <citation type="submission" date="2019-12" db="EMBL/GenBank/DDBJ databases">
        <title>Genomic-based taxomic classification of the family Erythrobacteraceae.</title>
        <authorList>
            <person name="Xu L."/>
        </authorList>
    </citation>
    <scope>NUCLEOTIDE SEQUENCE [LARGE SCALE GENOMIC DNA]</scope>
    <source>
        <strain evidence="3 4">KCTC 42453</strain>
    </source>
</reference>
<dbReference type="Proteomes" id="UP000431922">
    <property type="component" value="Unassembled WGS sequence"/>
</dbReference>
<dbReference type="EMBL" id="WTYL01000002">
    <property type="protein sequence ID" value="MXP44622.1"/>
    <property type="molecule type" value="Genomic_DNA"/>
</dbReference>
<evidence type="ECO:0000259" key="2">
    <source>
        <dbReference type="Pfam" id="PF13439"/>
    </source>
</evidence>
<evidence type="ECO:0000313" key="4">
    <source>
        <dbReference type="Proteomes" id="UP000431922"/>
    </source>
</evidence>
<name>A0A845B517_9SPHN</name>
<keyword evidence="3" id="KW-0808">Transferase</keyword>
<feature type="domain" description="Glycosyl transferase family 1" evidence="1">
    <location>
        <begin position="231"/>
        <end position="387"/>
    </location>
</feature>
<dbReference type="InterPro" id="IPR028098">
    <property type="entry name" value="Glyco_trans_4-like_N"/>
</dbReference>
<proteinExistence type="predicted"/>
<dbReference type="InterPro" id="IPR001296">
    <property type="entry name" value="Glyco_trans_1"/>
</dbReference>
<dbReference type="Gene3D" id="3.40.50.2000">
    <property type="entry name" value="Glycogen Phosphorylase B"/>
    <property type="match status" value="2"/>
</dbReference>
<dbReference type="InterPro" id="IPR050194">
    <property type="entry name" value="Glycosyltransferase_grp1"/>
</dbReference>